<feature type="compositionally biased region" description="Basic residues" evidence="9">
    <location>
        <begin position="148"/>
        <end position="157"/>
    </location>
</feature>
<dbReference type="NCBIfam" id="TIGR01168">
    <property type="entry name" value="YSIRK_signal"/>
    <property type="match status" value="1"/>
</dbReference>
<comment type="similarity">
    <text evidence="1 7">Belongs to the M protein family.</text>
</comment>
<dbReference type="Pfam" id="PF04650">
    <property type="entry name" value="YSIRK_signal"/>
    <property type="match status" value="1"/>
</dbReference>
<evidence type="ECO:0000256" key="5">
    <source>
        <dbReference type="ARBA" id="ARBA00022737"/>
    </source>
</evidence>
<dbReference type="InterPro" id="IPR019950">
    <property type="entry name" value="M_anchor"/>
</dbReference>
<evidence type="ECO:0000256" key="9">
    <source>
        <dbReference type="SAM" id="MobiDB-lite"/>
    </source>
</evidence>
<sequence length="386" mass="43111">MARKDTNKQYSLRKLKTGTASVAVAVAVLGAGFANQTEVKATEVKAAGQSAPKGTNVSADLYNSLWDENKTLREKQEEYITKIQNEETKNKELDKKNKELDSRVTDLIDVIEHDDQELKRKDRMYEAFLKQSKDQVKDLNAEKDTLQKKPKNLKKTKQISDASRQGLSRDLEASRAAKKELEANHQKLERLSTKNFKEDKQISDASRQGLSRDLEASREAKKKVEADLAALTAEHQKLKEEKQISDASRQGLSRDLEASREAKKKVEADLAEANSKLQALEKLNKELEGKKLSEKEKAELQARLEAEAKALKEQLAKQAEELAKLKGNQTPNAKVAPQANRSRSAMTQQKRTLPSTGETANPFFTAAAAIVMVSAGMLALKRKEEN</sequence>
<keyword evidence="4" id="KW-0732">Signal</keyword>
<feature type="region of interest" description="Disordered" evidence="9">
    <location>
        <begin position="328"/>
        <end position="358"/>
    </location>
</feature>
<dbReference type="PRINTS" id="PR00015">
    <property type="entry name" value="GPOSANCHOR"/>
</dbReference>
<feature type="coiled-coil region" evidence="8">
    <location>
        <begin position="69"/>
        <end position="103"/>
    </location>
</feature>
<evidence type="ECO:0000259" key="10">
    <source>
        <dbReference type="PROSITE" id="PS50847"/>
    </source>
</evidence>
<accession>Q54829</accession>
<dbReference type="PROSITE" id="PS52030">
    <property type="entry name" value="SMDRR"/>
    <property type="match status" value="1"/>
</dbReference>
<dbReference type="InterPro" id="IPR049895">
    <property type="entry name" value="SMDRR"/>
</dbReference>
<reference evidence="11" key="1">
    <citation type="submission" date="1993-07" db="EMBL/GenBank/DDBJ databases">
        <authorList>
            <person name="Podbielski A."/>
        </authorList>
    </citation>
    <scope>NUCLEOTIDE SEQUENCE</scope>
    <source>
        <strain evidence="11">71-684</strain>
    </source>
</reference>
<keyword evidence="6 7" id="KW-0572">Peptidoglycan-anchor</keyword>
<evidence type="ECO:0000313" key="11">
    <source>
        <dbReference type="EMBL" id="CAA52236.1"/>
    </source>
</evidence>
<dbReference type="Pfam" id="PF00746">
    <property type="entry name" value="Gram_pos_anchor"/>
    <property type="match status" value="1"/>
</dbReference>
<keyword evidence="8" id="KW-0175">Coiled coil</keyword>
<evidence type="ECO:0000256" key="4">
    <source>
        <dbReference type="ARBA" id="ARBA00022729"/>
    </source>
</evidence>
<keyword evidence="2 7" id="KW-0134">Cell wall</keyword>
<evidence type="ECO:0000256" key="7">
    <source>
        <dbReference type="PROSITE-ProRule" id="PRU01372"/>
    </source>
</evidence>
<dbReference type="EMBL" id="X74138">
    <property type="protein sequence ID" value="CAA52236.1"/>
    <property type="molecule type" value="Genomic_DNA"/>
</dbReference>
<feature type="compositionally biased region" description="Polar residues" evidence="9">
    <location>
        <begin position="339"/>
        <end position="358"/>
    </location>
</feature>
<dbReference type="PROSITE" id="PS52028">
    <property type="entry name" value="SMCR"/>
    <property type="match status" value="3"/>
</dbReference>
<keyword evidence="5" id="KW-0677">Repeat</keyword>
<evidence type="ECO:0000256" key="1">
    <source>
        <dbReference type="ARBA" id="ARBA00005759"/>
    </source>
</evidence>
<feature type="repeat" description="C" evidence="7">
    <location>
        <begin position="186"/>
        <end position="228"/>
    </location>
</feature>
<organism evidence="11">
    <name type="scientific">Streptococcus pyogenes</name>
    <dbReference type="NCBI Taxonomy" id="1314"/>
    <lineage>
        <taxon>Bacteria</taxon>
        <taxon>Bacillati</taxon>
        <taxon>Bacillota</taxon>
        <taxon>Bacilli</taxon>
        <taxon>Lactobacillales</taxon>
        <taxon>Streptococcaceae</taxon>
        <taxon>Streptococcus</taxon>
    </lineage>
</organism>
<dbReference type="PIR" id="S54858">
    <property type="entry name" value="S54858"/>
</dbReference>
<proteinExistence type="inferred from homology"/>
<dbReference type="GO" id="GO:0005576">
    <property type="term" value="C:extracellular region"/>
    <property type="evidence" value="ECO:0007669"/>
    <property type="project" value="UniProtKB-UniRule"/>
</dbReference>
<feature type="domain" description="Gram-positive cocci surface proteins LPxTG" evidence="10">
    <location>
        <begin position="353"/>
        <end position="386"/>
    </location>
</feature>
<dbReference type="InterPro" id="IPR005877">
    <property type="entry name" value="YSIRK_signal_dom"/>
</dbReference>
<protein>
    <submittedName>
        <fullName evidence="11">M protein</fullName>
    </submittedName>
</protein>
<dbReference type="Gene3D" id="6.10.250.460">
    <property type="match status" value="3"/>
</dbReference>
<feature type="compositionally biased region" description="Basic and acidic residues" evidence="9">
    <location>
        <begin position="167"/>
        <end position="202"/>
    </location>
</feature>
<keyword evidence="3 7" id="KW-0964">Secreted</keyword>
<feature type="repeat" description="C" evidence="7">
    <location>
        <begin position="151"/>
        <end position="185"/>
    </location>
</feature>
<evidence type="ECO:0000256" key="2">
    <source>
        <dbReference type="ARBA" id="ARBA00022512"/>
    </source>
</evidence>
<evidence type="ECO:0000256" key="6">
    <source>
        <dbReference type="ARBA" id="ARBA00023088"/>
    </source>
</evidence>
<evidence type="ECO:0000256" key="3">
    <source>
        <dbReference type="ARBA" id="ARBA00022525"/>
    </source>
</evidence>
<dbReference type="PROSITE" id="PS50847">
    <property type="entry name" value="GRAM_POS_ANCHORING"/>
    <property type="match status" value="1"/>
</dbReference>
<dbReference type="AlphaFoldDB" id="Q54829"/>
<dbReference type="InterPro" id="IPR019931">
    <property type="entry name" value="LPXTG_anchor"/>
</dbReference>
<feature type="region of interest" description="Disordered" evidence="9">
    <location>
        <begin position="239"/>
        <end position="258"/>
    </location>
</feature>
<dbReference type="InterPro" id="IPR049896">
    <property type="entry name" value="SMCR"/>
</dbReference>
<gene>
    <name evidence="11" type="primary">emm11</name>
</gene>
<evidence type="ECO:0000256" key="8">
    <source>
        <dbReference type="SAM" id="Coils"/>
    </source>
</evidence>
<name>Q54829_STRPY</name>
<comment type="subcellular location">
    <subcellularLocation>
        <location evidence="7">Secreted</location>
        <location evidence="7">Cell wall</location>
        <topology evidence="7">Peptidoglycan-anchor</topology>
    </subcellularLocation>
</comment>
<dbReference type="NCBIfam" id="TIGR01167">
    <property type="entry name" value="LPXTG_anchor"/>
    <property type="match status" value="1"/>
</dbReference>
<feature type="repeat" description="C" evidence="7">
    <location>
        <begin position="236"/>
        <end position="270"/>
    </location>
</feature>
<feature type="region of interest" description="Disordered" evidence="9">
    <location>
        <begin position="139"/>
        <end position="216"/>
    </location>
</feature>